<evidence type="ECO:0000256" key="2">
    <source>
        <dbReference type="ARBA" id="ARBA00008569"/>
    </source>
</evidence>
<dbReference type="GeneID" id="93648739"/>
<dbReference type="InterPro" id="IPR003827">
    <property type="entry name" value="tRNA_yW-synthesising"/>
</dbReference>
<evidence type="ECO:0000256" key="8">
    <source>
        <dbReference type="ARBA" id="ARBA00030554"/>
    </source>
</evidence>
<evidence type="ECO:0000256" key="7">
    <source>
        <dbReference type="ARBA" id="ARBA00022694"/>
    </source>
</evidence>
<evidence type="ECO:0000256" key="4">
    <source>
        <dbReference type="ARBA" id="ARBA00022603"/>
    </source>
</evidence>
<feature type="region of interest" description="Disordered" evidence="12">
    <location>
        <begin position="248"/>
        <end position="270"/>
    </location>
</feature>
<evidence type="ECO:0000256" key="11">
    <source>
        <dbReference type="ARBA" id="ARBA00069229"/>
    </source>
</evidence>
<evidence type="ECO:0000256" key="5">
    <source>
        <dbReference type="ARBA" id="ARBA00022679"/>
    </source>
</evidence>
<evidence type="ECO:0000259" key="13">
    <source>
        <dbReference type="Pfam" id="PF02676"/>
    </source>
</evidence>
<keyword evidence="6" id="KW-0949">S-adenosyl-L-methionine</keyword>
<dbReference type="GO" id="GO:0008168">
    <property type="term" value="F:methyltransferase activity"/>
    <property type="evidence" value="ECO:0007669"/>
    <property type="project" value="UniProtKB-KW"/>
</dbReference>
<evidence type="ECO:0000256" key="9">
    <source>
        <dbReference type="ARBA" id="ARBA00049202"/>
    </source>
</evidence>
<keyword evidence="7" id="KW-0819">tRNA processing</keyword>
<evidence type="ECO:0000256" key="1">
    <source>
        <dbReference type="ARBA" id="ARBA00004797"/>
    </source>
</evidence>
<dbReference type="FunFam" id="3.30.1960.10:FF:000003">
    <property type="entry name" value="tRNA methyltransferase"/>
    <property type="match status" value="1"/>
</dbReference>
<dbReference type="Pfam" id="PF02676">
    <property type="entry name" value="TYW3"/>
    <property type="match status" value="1"/>
</dbReference>
<sequence>MQDSFTQKKQSILKEISANGPENLDASPKGTIDEHCIPIINLINSHRDMVTTSSCSGRVSVYLEGTQSKLVSKGNEGKWIFVTHDTTNLAKWYNTIDFQYVHEYPASSYEARSILYKFEALILHVKCRDQATANKLYSVAMNCGFRESGIGSNYNVAIRTSIKLDVPIGYLGPDNTYRCFVTEDYLNYITNVSFDRFKENFKKLDQLHDAIEKGIINLDDESSADAVQNDSKHKSLKEWESIEERRARMKQEGLRRKEELKKAKETVTSD</sequence>
<dbReference type="PANTHER" id="PTHR48418">
    <property type="entry name" value="TRNA WYBUTOSINE-SYNTHESIZING PROTEIN 3"/>
    <property type="match status" value="1"/>
</dbReference>
<dbReference type="GO" id="GO:0008033">
    <property type="term" value="P:tRNA processing"/>
    <property type="evidence" value="ECO:0007669"/>
    <property type="project" value="UniProtKB-KW"/>
</dbReference>
<protein>
    <recommendedName>
        <fullName evidence="11">tRNA wybutosine-synthesizing protein 3</fullName>
        <ecNumber evidence="3">2.1.1.282</ecNumber>
    </recommendedName>
    <alternativeName>
        <fullName evidence="8">tRNA(Phe) 7-((3-amino-3-carboxypropyl)-4-demethylwyosine(37)-N(4))-methyltransferase</fullName>
    </alternativeName>
</protein>
<evidence type="ECO:0000313" key="15">
    <source>
        <dbReference type="Proteomes" id="UP000669133"/>
    </source>
</evidence>
<dbReference type="SUPFAM" id="SSF111278">
    <property type="entry name" value="SSo0622-like"/>
    <property type="match status" value="1"/>
</dbReference>
<comment type="catalytic activity">
    <reaction evidence="9">
        <text>4-demethyl-7-[(3S)-3-amino-3-carboxypropyl]wyosine(37) in tRNA(Phe) + S-adenosyl-L-methionine = 7-[(3S)-3-amino-3-carboxypropyl]wyosine(37) in tRNA(Phe) + S-adenosyl-L-homocysteine + H(+)</text>
        <dbReference type="Rhea" id="RHEA:36635"/>
        <dbReference type="Rhea" id="RHEA-COMP:10378"/>
        <dbReference type="Rhea" id="RHEA-COMP:10379"/>
        <dbReference type="ChEBI" id="CHEBI:15378"/>
        <dbReference type="ChEBI" id="CHEBI:57856"/>
        <dbReference type="ChEBI" id="CHEBI:59789"/>
        <dbReference type="ChEBI" id="CHEBI:73543"/>
        <dbReference type="ChEBI" id="CHEBI:73550"/>
        <dbReference type="EC" id="2.1.1.282"/>
    </reaction>
</comment>
<organism evidence="14 15">
    <name type="scientific">Candida metapsilosis</name>
    <dbReference type="NCBI Taxonomy" id="273372"/>
    <lineage>
        <taxon>Eukaryota</taxon>
        <taxon>Fungi</taxon>
        <taxon>Dikarya</taxon>
        <taxon>Ascomycota</taxon>
        <taxon>Saccharomycotina</taxon>
        <taxon>Pichiomycetes</taxon>
        <taxon>Debaryomycetaceae</taxon>
        <taxon>Candida/Lodderomyces clade</taxon>
        <taxon>Candida</taxon>
    </lineage>
</organism>
<proteinExistence type="inferred from homology"/>
<name>A0A8H7ZJL7_9ASCO</name>
<comment type="caution">
    <text evidence="14">The sequence shown here is derived from an EMBL/GenBank/DDBJ whole genome shotgun (WGS) entry which is preliminary data.</text>
</comment>
<dbReference type="OrthoDB" id="263283at2759"/>
<dbReference type="Gene3D" id="3.30.1960.10">
    <property type="entry name" value="tRNA wybutosine-synthesizing-like"/>
    <property type="match status" value="1"/>
</dbReference>
<evidence type="ECO:0000256" key="6">
    <source>
        <dbReference type="ARBA" id="ARBA00022691"/>
    </source>
</evidence>
<dbReference type="EC" id="2.1.1.282" evidence="3"/>
<comment type="function">
    <text evidence="10">S-adenosyl-L-methionine-dependent methyltransferase that acts as a component of the wybutosine biosynthesis pathway. Wybutosine is a hyper modified guanosine with a tricyclic base found at the 3'-position adjacent to the anticodon of eukaryotic phenylalanine tRNA. Probably methylates N-4 position of wybutosine-86 to produce wybutosine-72.</text>
</comment>
<comment type="pathway">
    <text evidence="1">tRNA modification; wybutosine-tRNA(Phe) biosynthesis.</text>
</comment>
<evidence type="ECO:0000313" key="14">
    <source>
        <dbReference type="EMBL" id="KAG5421020.1"/>
    </source>
</evidence>
<evidence type="ECO:0000256" key="3">
    <source>
        <dbReference type="ARBA" id="ARBA00012750"/>
    </source>
</evidence>
<evidence type="ECO:0000256" key="12">
    <source>
        <dbReference type="SAM" id="MobiDB-lite"/>
    </source>
</evidence>
<accession>A0A8H7ZJL7</accession>
<dbReference type="PANTHER" id="PTHR48418:SF1">
    <property type="entry name" value="TRNA WYBUTOSINE-SYNTHESIZING PROTEIN 3"/>
    <property type="match status" value="1"/>
</dbReference>
<comment type="similarity">
    <text evidence="2">Belongs to the TYW3 family.</text>
</comment>
<feature type="domain" description="tRNA wybutosine-synthesizing protein" evidence="13">
    <location>
        <begin position="7"/>
        <end position="212"/>
    </location>
</feature>
<dbReference type="GO" id="GO:0032259">
    <property type="term" value="P:methylation"/>
    <property type="evidence" value="ECO:0007669"/>
    <property type="project" value="UniProtKB-KW"/>
</dbReference>
<reference evidence="14 15" key="1">
    <citation type="submission" date="2020-12" db="EMBL/GenBank/DDBJ databases">
        <title>Effect of drift, selection, and recombination on the evolution of hybrid genomes in Candida yeast pathogens.</title>
        <authorList>
            <person name="Mixao V."/>
            <person name="Ksiezopolska E."/>
            <person name="Saus E."/>
            <person name="Boekhout T."/>
            <person name="Gacser A."/>
            <person name="Gabaldon T."/>
        </authorList>
    </citation>
    <scope>NUCLEOTIDE SEQUENCE [LARGE SCALE GENOMIC DNA]</scope>
    <source>
        <strain evidence="14 15">BP57</strain>
    </source>
</reference>
<keyword evidence="4" id="KW-0489">Methyltransferase</keyword>
<keyword evidence="5" id="KW-0808">Transferase</keyword>
<dbReference type="Proteomes" id="UP000669133">
    <property type="component" value="Unassembled WGS sequence"/>
</dbReference>
<dbReference type="EMBL" id="JAEOAQ010000001">
    <property type="protein sequence ID" value="KAG5421020.1"/>
    <property type="molecule type" value="Genomic_DNA"/>
</dbReference>
<gene>
    <name evidence="14" type="ORF">I9W82_000110</name>
</gene>
<dbReference type="InterPro" id="IPR036602">
    <property type="entry name" value="tRNA_yW-synthesising-like_sf"/>
</dbReference>
<keyword evidence="15" id="KW-1185">Reference proteome</keyword>
<evidence type="ECO:0000256" key="10">
    <source>
        <dbReference type="ARBA" id="ARBA00058049"/>
    </source>
</evidence>
<dbReference type="RefSeq" id="XP_067550136.1">
    <property type="nucleotide sequence ID" value="XM_067689810.1"/>
</dbReference>
<dbReference type="AlphaFoldDB" id="A0A8H7ZJL7"/>